<gene>
    <name evidence="2" type="ORF">C9J12_04785</name>
</gene>
<comment type="caution">
    <text evidence="2">The sequence shown here is derived from an EMBL/GenBank/DDBJ whole genome shotgun (WGS) entry which is preliminary data.</text>
</comment>
<keyword evidence="1" id="KW-0732">Signal</keyword>
<organism evidence="2 3">
    <name type="scientific">Photobacterium frigidiphilum</name>
    <dbReference type="NCBI Taxonomy" id="264736"/>
    <lineage>
        <taxon>Bacteria</taxon>
        <taxon>Pseudomonadati</taxon>
        <taxon>Pseudomonadota</taxon>
        <taxon>Gammaproteobacteria</taxon>
        <taxon>Vibrionales</taxon>
        <taxon>Vibrionaceae</taxon>
        <taxon>Photobacterium</taxon>
    </lineage>
</organism>
<feature type="signal peptide" evidence="1">
    <location>
        <begin position="1"/>
        <end position="19"/>
    </location>
</feature>
<dbReference type="RefSeq" id="WP_107241669.1">
    <property type="nucleotide sequence ID" value="NZ_PYMJ01000003.1"/>
</dbReference>
<evidence type="ECO:0000313" key="2">
    <source>
        <dbReference type="EMBL" id="PSU50639.1"/>
    </source>
</evidence>
<sequence>MKKKAIIGLLTLFSTVCSATETYDDKTMQITAYATLNGTVHDMACEGNINDAAVYLYGTETPEYGDLGSDYAPYTFTAIDVDTSINEGKFEVNYLPLGTYDLVLVCNAHEDDFTRGGDILMIDHNVIENVLLTSTCRTISF</sequence>
<protein>
    <submittedName>
        <fullName evidence="2">Uncharacterized protein</fullName>
    </submittedName>
</protein>
<reference evidence="2 3" key="1">
    <citation type="submission" date="2018-01" db="EMBL/GenBank/DDBJ databases">
        <title>Whole genome sequencing of Histamine producing bacteria.</title>
        <authorList>
            <person name="Butler K."/>
        </authorList>
    </citation>
    <scope>NUCLEOTIDE SEQUENCE [LARGE SCALE GENOMIC DNA]</scope>
    <source>
        <strain evidence="2 3">JCM 12947</strain>
    </source>
</reference>
<dbReference type="OrthoDB" id="7062064at2"/>
<keyword evidence="3" id="KW-1185">Reference proteome</keyword>
<dbReference type="Proteomes" id="UP000240987">
    <property type="component" value="Unassembled WGS sequence"/>
</dbReference>
<dbReference type="EMBL" id="PYMJ01000003">
    <property type="protein sequence ID" value="PSU50639.1"/>
    <property type="molecule type" value="Genomic_DNA"/>
</dbReference>
<evidence type="ECO:0000256" key="1">
    <source>
        <dbReference type="SAM" id="SignalP"/>
    </source>
</evidence>
<proteinExistence type="predicted"/>
<name>A0A2T3JNM4_9GAMM</name>
<dbReference type="AlphaFoldDB" id="A0A2T3JNM4"/>
<feature type="chain" id="PRO_5015740673" evidence="1">
    <location>
        <begin position="20"/>
        <end position="141"/>
    </location>
</feature>
<accession>A0A2T3JNM4</accession>
<evidence type="ECO:0000313" key="3">
    <source>
        <dbReference type="Proteomes" id="UP000240987"/>
    </source>
</evidence>